<proteinExistence type="predicted"/>
<dbReference type="Pfam" id="PF08263">
    <property type="entry name" value="LRRNT_2"/>
    <property type="match status" value="1"/>
</dbReference>
<evidence type="ECO:0000256" key="2">
    <source>
        <dbReference type="ARBA" id="ARBA00022737"/>
    </source>
</evidence>
<evidence type="ECO:0000256" key="3">
    <source>
        <dbReference type="SAM" id="SignalP"/>
    </source>
</evidence>
<protein>
    <recommendedName>
        <fullName evidence="4">Leucine-rich repeat-containing N-terminal plant-type domain-containing protein</fullName>
    </recommendedName>
</protein>
<feature type="chain" id="PRO_5021730048" description="Leucine-rich repeat-containing N-terminal plant-type domain-containing protein" evidence="3">
    <location>
        <begin position="17"/>
        <end position="75"/>
    </location>
</feature>
<comment type="caution">
    <text evidence="5">The sequence shown here is derived from an EMBL/GenBank/DDBJ whole genome shotgun (WGS) entry which is preliminary data.</text>
</comment>
<keyword evidence="2" id="KW-0677">Repeat</keyword>
<feature type="domain" description="Leucine-rich repeat-containing N-terminal plant-type" evidence="4">
    <location>
        <begin position="30"/>
        <end position="74"/>
    </location>
</feature>
<gene>
    <name evidence="5" type="ORF">ANE_LOCUS23316</name>
</gene>
<keyword evidence="3" id="KW-0732">Signal</keyword>
<evidence type="ECO:0000259" key="4">
    <source>
        <dbReference type="Pfam" id="PF08263"/>
    </source>
</evidence>
<dbReference type="OrthoDB" id="1111478at2759"/>
<evidence type="ECO:0000313" key="5">
    <source>
        <dbReference type="EMBL" id="VVB12872.1"/>
    </source>
</evidence>
<dbReference type="EMBL" id="CABITT030000008">
    <property type="protein sequence ID" value="VVB12872.1"/>
    <property type="molecule type" value="Genomic_DNA"/>
</dbReference>
<keyword evidence="1" id="KW-0433">Leucine-rich repeat</keyword>
<feature type="signal peptide" evidence="3">
    <location>
        <begin position="1"/>
        <end position="16"/>
    </location>
</feature>
<keyword evidence="6" id="KW-1185">Reference proteome</keyword>
<evidence type="ECO:0000313" key="6">
    <source>
        <dbReference type="Proteomes" id="UP000489600"/>
    </source>
</evidence>
<name>A0A565CH36_9BRAS</name>
<dbReference type="Gene3D" id="3.80.10.10">
    <property type="entry name" value="Ribonuclease Inhibitor"/>
    <property type="match status" value="1"/>
</dbReference>
<dbReference type="Proteomes" id="UP000489600">
    <property type="component" value="Unassembled WGS sequence"/>
</dbReference>
<reference evidence="5" key="1">
    <citation type="submission" date="2019-07" db="EMBL/GenBank/DDBJ databases">
        <authorList>
            <person name="Dittberner H."/>
        </authorList>
    </citation>
    <scope>NUCLEOTIDE SEQUENCE [LARGE SCALE GENOMIC DNA]</scope>
</reference>
<accession>A0A565CH36</accession>
<evidence type="ECO:0000256" key="1">
    <source>
        <dbReference type="ARBA" id="ARBA00022614"/>
    </source>
</evidence>
<dbReference type="InterPro" id="IPR013210">
    <property type="entry name" value="LRR_N_plant-typ"/>
</dbReference>
<dbReference type="AlphaFoldDB" id="A0A565CH36"/>
<sequence length="75" mass="8757">MMIIWSLCLISDLSNSILVIASPSKHLCLPDQRDALWEFKNEFYVDSDWRPWAKTTEKWMNNTDCCSWDGVSCNP</sequence>
<organism evidence="5 6">
    <name type="scientific">Arabis nemorensis</name>
    <dbReference type="NCBI Taxonomy" id="586526"/>
    <lineage>
        <taxon>Eukaryota</taxon>
        <taxon>Viridiplantae</taxon>
        <taxon>Streptophyta</taxon>
        <taxon>Embryophyta</taxon>
        <taxon>Tracheophyta</taxon>
        <taxon>Spermatophyta</taxon>
        <taxon>Magnoliopsida</taxon>
        <taxon>eudicotyledons</taxon>
        <taxon>Gunneridae</taxon>
        <taxon>Pentapetalae</taxon>
        <taxon>rosids</taxon>
        <taxon>malvids</taxon>
        <taxon>Brassicales</taxon>
        <taxon>Brassicaceae</taxon>
        <taxon>Arabideae</taxon>
        <taxon>Arabis</taxon>
    </lineage>
</organism>
<dbReference type="InterPro" id="IPR032675">
    <property type="entry name" value="LRR_dom_sf"/>
</dbReference>